<dbReference type="InterPro" id="IPR006640">
    <property type="entry name" value="SprT-like_domain"/>
</dbReference>
<dbReference type="AlphaFoldDB" id="A0A0F9JJH4"/>
<name>A0A0F9JJH4_9ZZZZ</name>
<organism evidence="2">
    <name type="scientific">marine sediment metagenome</name>
    <dbReference type="NCBI Taxonomy" id="412755"/>
    <lineage>
        <taxon>unclassified sequences</taxon>
        <taxon>metagenomes</taxon>
        <taxon>ecological metagenomes</taxon>
    </lineage>
</organism>
<reference evidence="2" key="1">
    <citation type="journal article" date="2015" name="Nature">
        <title>Complex archaea that bridge the gap between prokaryotes and eukaryotes.</title>
        <authorList>
            <person name="Spang A."/>
            <person name="Saw J.H."/>
            <person name="Jorgensen S.L."/>
            <person name="Zaremba-Niedzwiedzka K."/>
            <person name="Martijn J."/>
            <person name="Lind A.E."/>
            <person name="van Eijk R."/>
            <person name="Schleper C."/>
            <person name="Guy L."/>
            <person name="Ettema T.J."/>
        </authorList>
    </citation>
    <scope>NUCLEOTIDE SEQUENCE</scope>
</reference>
<evidence type="ECO:0000259" key="1">
    <source>
        <dbReference type="Pfam" id="PF10263"/>
    </source>
</evidence>
<proteinExistence type="predicted"/>
<gene>
    <name evidence="2" type="ORF">LCGC14_1521290</name>
</gene>
<evidence type="ECO:0000313" key="2">
    <source>
        <dbReference type="EMBL" id="KKM62476.1"/>
    </source>
</evidence>
<sequence length="133" mass="15631">MKRTNAQARKKVKKHLERYGRQTNFVITQRLVMHWWSALNQAVFDGSLPKPVEIVVKPVKGAYGETLPTNCDNGSIHIDPELSTREFFITVLVHEMVHQYEMVHYGEMTHGPKFYEWKEIIEEQVGVKLMRDY</sequence>
<protein>
    <recommendedName>
        <fullName evidence="1">SprT-like domain-containing protein</fullName>
    </recommendedName>
</protein>
<feature type="domain" description="SprT-like" evidence="1">
    <location>
        <begin position="36"/>
        <end position="124"/>
    </location>
</feature>
<dbReference type="Pfam" id="PF10263">
    <property type="entry name" value="SprT-like"/>
    <property type="match status" value="1"/>
</dbReference>
<accession>A0A0F9JJH4</accession>
<comment type="caution">
    <text evidence="2">The sequence shown here is derived from an EMBL/GenBank/DDBJ whole genome shotgun (WGS) entry which is preliminary data.</text>
</comment>
<dbReference type="GO" id="GO:0006950">
    <property type="term" value="P:response to stress"/>
    <property type="evidence" value="ECO:0007669"/>
    <property type="project" value="UniProtKB-ARBA"/>
</dbReference>
<dbReference type="EMBL" id="LAZR01011287">
    <property type="protein sequence ID" value="KKM62476.1"/>
    <property type="molecule type" value="Genomic_DNA"/>
</dbReference>